<evidence type="ECO:0000256" key="1">
    <source>
        <dbReference type="ARBA" id="ARBA00012796"/>
    </source>
</evidence>
<dbReference type="Proteomes" id="UP000094455">
    <property type="component" value="Unassembled WGS sequence"/>
</dbReference>
<dbReference type="GO" id="GO:0160107">
    <property type="term" value="F:tRNA (adenine(58)-N1)-methyltransferase activity"/>
    <property type="evidence" value="ECO:0007669"/>
    <property type="project" value="UniProtKB-EC"/>
</dbReference>
<evidence type="ECO:0000256" key="3">
    <source>
        <dbReference type="ARBA" id="ARBA00033309"/>
    </source>
</evidence>
<dbReference type="GO" id="GO:0005739">
    <property type="term" value="C:mitochondrion"/>
    <property type="evidence" value="ECO:0007669"/>
    <property type="project" value="TreeGrafter"/>
</dbReference>
<dbReference type="GO" id="GO:0031515">
    <property type="term" value="C:tRNA (m1A) methyltransferase complex"/>
    <property type="evidence" value="ECO:0007669"/>
    <property type="project" value="InterPro"/>
</dbReference>
<protein>
    <recommendedName>
        <fullName evidence="2">tRNA (adenine(58)-N(1))-methyltransferase catalytic subunit TRM61</fullName>
        <ecNumber evidence="1">2.1.1.220</ecNumber>
    </recommendedName>
    <alternativeName>
        <fullName evidence="3">tRNA(m1A58)-methyltransferase subunit TRM61</fullName>
    </alternativeName>
</protein>
<dbReference type="OrthoDB" id="5585464at2759"/>
<gene>
    <name evidence="5" type="ORF">PICMEDRAFT_74616</name>
</gene>
<dbReference type="RefSeq" id="XP_019015483.1">
    <property type="nucleotide sequence ID" value="XM_019164823.1"/>
</dbReference>
<reference evidence="5 6" key="1">
    <citation type="journal article" date="2016" name="Proc. Natl. Acad. Sci. U.S.A.">
        <title>Comparative genomics of biotechnologically important yeasts.</title>
        <authorList>
            <person name="Riley R."/>
            <person name="Haridas S."/>
            <person name="Wolfe K.H."/>
            <person name="Lopes M.R."/>
            <person name="Hittinger C.T."/>
            <person name="Goeker M."/>
            <person name="Salamov A.A."/>
            <person name="Wisecaver J.H."/>
            <person name="Long T.M."/>
            <person name="Calvey C.H."/>
            <person name="Aerts A.L."/>
            <person name="Barry K.W."/>
            <person name="Choi C."/>
            <person name="Clum A."/>
            <person name="Coughlan A.Y."/>
            <person name="Deshpande S."/>
            <person name="Douglass A.P."/>
            <person name="Hanson S.J."/>
            <person name="Klenk H.-P."/>
            <person name="LaButti K.M."/>
            <person name="Lapidus A."/>
            <person name="Lindquist E.A."/>
            <person name="Lipzen A.M."/>
            <person name="Meier-Kolthoff J.P."/>
            <person name="Ohm R.A."/>
            <person name="Otillar R.P."/>
            <person name="Pangilinan J.L."/>
            <person name="Peng Y."/>
            <person name="Rokas A."/>
            <person name="Rosa C.A."/>
            <person name="Scheuner C."/>
            <person name="Sibirny A.A."/>
            <person name="Slot J.C."/>
            <person name="Stielow J.B."/>
            <person name="Sun H."/>
            <person name="Kurtzman C.P."/>
            <person name="Blackwell M."/>
            <person name="Grigoriev I.V."/>
            <person name="Jeffries T.W."/>
        </authorList>
    </citation>
    <scope>NUCLEOTIDE SEQUENCE [LARGE SCALE GENOMIC DNA]</scope>
    <source>
        <strain evidence="5 6">NRRL Y-2026</strain>
    </source>
</reference>
<keyword evidence="6" id="KW-1185">Reference proteome</keyword>
<proteinExistence type="predicted"/>
<dbReference type="PANTHER" id="PTHR12133:SF1">
    <property type="entry name" value="TRNA (ADENINE(58)-N(1))-METHYLTRANSFERASE, MITOCHONDRIAL"/>
    <property type="match status" value="1"/>
</dbReference>
<dbReference type="EMBL" id="KV454007">
    <property type="protein sequence ID" value="ODQ44370.1"/>
    <property type="molecule type" value="Genomic_DNA"/>
</dbReference>
<dbReference type="PROSITE" id="PS51620">
    <property type="entry name" value="SAM_TRM61"/>
    <property type="match status" value="1"/>
</dbReference>
<feature type="compositionally biased region" description="Basic and acidic residues" evidence="4">
    <location>
        <begin position="586"/>
        <end position="599"/>
    </location>
</feature>
<dbReference type="EC" id="2.1.1.220" evidence="1"/>
<sequence length="607" mass="66355">MLGSAIHKRLSFGPCSRRSISNRFQPGDYAIITPLKKTVSKKQWLSRPLKDLPNAAVNLNFGRIPHTELIGATPLGKVHTIETKKKLAKYTCSLPSLEQWITLSARKAQPIYSFDAQAIVALADLHIGYPEPPTEEGGKITPLQYLEAGTGHGSLSLAISKALHPANALAHYAQDPNLRGAVLHTIDCNGSHSVTGKRTVKGFRRGMYLDNIEFHVSDSPSEWVSSPEGQDWLETERVSKQGEALEYDSDQPDSFLSGVFLDMPNYHGEMVKLAPYIKSGGFVIVFCPSITQIIDAIDAIAEENVRLSQLDPPTSLHLEHERTVQLLDGAGGGLKEWDTRRTLIRATGEFGYSVRPKVGVRSVAGGFVAIWRKMGREVNLELERELMESFEGKPDLNEELDNESEVADVAEAPEVAENAETVATNLVEDDVVQNTPPVESSSASKSADTNESRLAKAKLFAPDLLSTAPEVFEDADQKDEEFLAEGENQEMVDNNVNAGFKVEEATLIPHSVLSTVFHSCHGDPDVHVGYISDVFLMATPAPEGLDAADTNTPTSPNSASLATPNELGSTSESVISAVADEDPSQIDEKEKTTHEEWKPKAWKRHTF</sequence>
<dbReference type="AlphaFoldDB" id="A0A1E3NE13"/>
<evidence type="ECO:0000256" key="2">
    <source>
        <dbReference type="ARBA" id="ARBA00015963"/>
    </source>
</evidence>
<dbReference type="GeneID" id="30181510"/>
<feature type="region of interest" description="Disordered" evidence="4">
    <location>
        <begin position="545"/>
        <end position="607"/>
    </location>
</feature>
<dbReference type="PANTHER" id="PTHR12133">
    <property type="entry name" value="TRNA (ADENINE(58)-N(1))-METHYLTRANSFERASE"/>
    <property type="match status" value="1"/>
</dbReference>
<dbReference type="InterPro" id="IPR029063">
    <property type="entry name" value="SAM-dependent_MTases_sf"/>
</dbReference>
<evidence type="ECO:0000256" key="4">
    <source>
        <dbReference type="SAM" id="MobiDB-lite"/>
    </source>
</evidence>
<name>A0A1E3NE13_9ASCO</name>
<dbReference type="InterPro" id="IPR014816">
    <property type="entry name" value="tRNA_MeTrfase_Gcd14"/>
</dbReference>
<dbReference type="Gene3D" id="3.40.50.150">
    <property type="entry name" value="Vaccinia Virus protein VP39"/>
    <property type="match status" value="1"/>
</dbReference>
<dbReference type="GO" id="GO:0030488">
    <property type="term" value="P:tRNA methylation"/>
    <property type="evidence" value="ECO:0007669"/>
    <property type="project" value="InterPro"/>
</dbReference>
<organism evidence="5 6">
    <name type="scientific">Pichia membranifaciens NRRL Y-2026</name>
    <dbReference type="NCBI Taxonomy" id="763406"/>
    <lineage>
        <taxon>Eukaryota</taxon>
        <taxon>Fungi</taxon>
        <taxon>Dikarya</taxon>
        <taxon>Ascomycota</taxon>
        <taxon>Saccharomycotina</taxon>
        <taxon>Pichiomycetes</taxon>
        <taxon>Pichiales</taxon>
        <taxon>Pichiaceae</taxon>
        <taxon>Pichia</taxon>
    </lineage>
</organism>
<evidence type="ECO:0000313" key="5">
    <source>
        <dbReference type="EMBL" id="ODQ44370.1"/>
    </source>
</evidence>
<feature type="compositionally biased region" description="Polar residues" evidence="4">
    <location>
        <begin position="549"/>
        <end position="574"/>
    </location>
</feature>
<evidence type="ECO:0000313" key="6">
    <source>
        <dbReference type="Proteomes" id="UP000094455"/>
    </source>
</evidence>
<dbReference type="STRING" id="763406.A0A1E3NE13"/>
<dbReference type="SUPFAM" id="SSF53335">
    <property type="entry name" value="S-adenosyl-L-methionine-dependent methyltransferases"/>
    <property type="match status" value="1"/>
</dbReference>
<accession>A0A1E3NE13</accession>